<accession>A0A3Q3VZA2</accession>
<dbReference type="InterPro" id="IPR057020">
    <property type="entry name" value="EF-hand_FSTL1"/>
</dbReference>
<organism evidence="3 4">
    <name type="scientific">Mola mola</name>
    <name type="common">Ocean sunfish</name>
    <name type="synonym">Tetraodon mola</name>
    <dbReference type="NCBI Taxonomy" id="94237"/>
    <lineage>
        <taxon>Eukaryota</taxon>
        <taxon>Metazoa</taxon>
        <taxon>Chordata</taxon>
        <taxon>Craniata</taxon>
        <taxon>Vertebrata</taxon>
        <taxon>Euteleostomi</taxon>
        <taxon>Actinopterygii</taxon>
        <taxon>Neopterygii</taxon>
        <taxon>Teleostei</taxon>
        <taxon>Neoteleostei</taxon>
        <taxon>Acanthomorphata</taxon>
        <taxon>Eupercaria</taxon>
        <taxon>Tetraodontiformes</taxon>
        <taxon>Molidae</taxon>
        <taxon>Mola</taxon>
    </lineage>
</organism>
<dbReference type="Pfam" id="PF23564">
    <property type="entry name" value="EF-hand_FSTL1"/>
    <property type="match status" value="1"/>
</dbReference>
<dbReference type="GO" id="GO:0005615">
    <property type="term" value="C:extracellular space"/>
    <property type="evidence" value="ECO:0007669"/>
    <property type="project" value="TreeGrafter"/>
</dbReference>
<evidence type="ECO:0000313" key="3">
    <source>
        <dbReference type="Ensembl" id="ENSMMOP00000008811.1"/>
    </source>
</evidence>
<dbReference type="InterPro" id="IPR050653">
    <property type="entry name" value="Prot_Inhib_GrowthFact_Antg"/>
</dbReference>
<protein>
    <recommendedName>
        <fullName evidence="2">Follistatin-related protein 1 EF-hand domain-containing protein</fullName>
    </recommendedName>
</protein>
<evidence type="ECO:0000256" key="1">
    <source>
        <dbReference type="ARBA" id="ARBA00023157"/>
    </source>
</evidence>
<dbReference type="PANTHER" id="PTHR10913">
    <property type="entry name" value="FOLLISTATIN-RELATED"/>
    <property type="match status" value="1"/>
</dbReference>
<proteinExistence type="predicted"/>
<reference evidence="3" key="2">
    <citation type="submission" date="2025-09" db="UniProtKB">
        <authorList>
            <consortium name="Ensembl"/>
        </authorList>
    </citation>
    <scope>IDENTIFICATION</scope>
</reference>
<reference evidence="3" key="1">
    <citation type="submission" date="2025-08" db="UniProtKB">
        <authorList>
            <consortium name="Ensembl"/>
        </authorList>
    </citation>
    <scope>IDENTIFICATION</scope>
</reference>
<dbReference type="PANTHER" id="PTHR10913:SF13">
    <property type="entry name" value="FOLLISTATIN-RELATED PROTEIN 1"/>
    <property type="match status" value="1"/>
</dbReference>
<dbReference type="Pfam" id="PF23244">
    <property type="entry name" value="VWF"/>
    <property type="match status" value="1"/>
</dbReference>
<evidence type="ECO:0000259" key="2">
    <source>
        <dbReference type="Pfam" id="PF23564"/>
    </source>
</evidence>
<keyword evidence="4" id="KW-1185">Reference proteome</keyword>
<dbReference type="Proteomes" id="UP000261620">
    <property type="component" value="Unplaced"/>
</dbReference>
<dbReference type="STRING" id="94237.ENSMMOP00000008811"/>
<name>A0A3Q3VZA2_MOLML</name>
<feature type="domain" description="Follistatin-related protein 1 EF-hand" evidence="2">
    <location>
        <begin position="42"/>
        <end position="97"/>
    </location>
</feature>
<dbReference type="AlphaFoldDB" id="A0A3Q3VZA2"/>
<dbReference type="Ensembl" id="ENSMMOT00000008969.1">
    <property type="protein sequence ID" value="ENSMMOP00000008811.1"/>
    <property type="gene ID" value="ENSMMOG00000006812.1"/>
</dbReference>
<dbReference type="GO" id="GO:0030510">
    <property type="term" value="P:regulation of BMP signaling pathway"/>
    <property type="evidence" value="ECO:0007669"/>
    <property type="project" value="TreeGrafter"/>
</dbReference>
<evidence type="ECO:0000313" key="4">
    <source>
        <dbReference type="Proteomes" id="UP000261620"/>
    </source>
</evidence>
<sequence>KRKTNACIAQTKIHAEHRGHCLGTYFYSSTIFVHIKMLFVIHMYDNGDSVLDSKEFLNFLKHNEMALNLTYSKTLETNLLLRFLCVDALLSDKNADLNSLLTPLFTCMFFFMSMHEECALEDEVFEDGAETQMECNKCVCACGNSVCTVLTYTGEFALLSSHSTANGVEIMAFLDRYTLVFPSIRWVKEAIRTGKTLKNSENYIILLSCSI</sequence>
<keyword evidence="1" id="KW-1015">Disulfide bond</keyword>
<dbReference type="GO" id="GO:0030154">
    <property type="term" value="P:cell differentiation"/>
    <property type="evidence" value="ECO:0007669"/>
    <property type="project" value="TreeGrafter"/>
</dbReference>